<dbReference type="InterPro" id="IPR010559">
    <property type="entry name" value="Sig_transdc_His_kin_internal"/>
</dbReference>
<dbReference type="PANTHER" id="PTHR34220">
    <property type="entry name" value="SENSOR HISTIDINE KINASE YPDA"/>
    <property type="match status" value="1"/>
</dbReference>
<evidence type="ECO:0000256" key="7">
    <source>
        <dbReference type="SAM" id="Phobius"/>
    </source>
</evidence>
<organism evidence="9 10">
    <name type="scientific">Hungatella hathewayi</name>
    <dbReference type="NCBI Taxonomy" id="154046"/>
    <lineage>
        <taxon>Bacteria</taxon>
        <taxon>Bacillati</taxon>
        <taxon>Bacillota</taxon>
        <taxon>Clostridia</taxon>
        <taxon>Lachnospirales</taxon>
        <taxon>Lachnospiraceae</taxon>
        <taxon>Hungatella</taxon>
    </lineage>
</organism>
<feature type="transmembrane region" description="Helical" evidence="7">
    <location>
        <begin position="49"/>
        <end position="67"/>
    </location>
</feature>
<dbReference type="Pfam" id="PF06580">
    <property type="entry name" value="His_kinase"/>
    <property type="match status" value="1"/>
</dbReference>
<dbReference type="InterPro" id="IPR036890">
    <property type="entry name" value="HATPase_C_sf"/>
</dbReference>
<gene>
    <name evidence="9" type="ORF">DWX41_05485</name>
</gene>
<dbReference type="InterPro" id="IPR050640">
    <property type="entry name" value="Bact_2-comp_sensor_kinase"/>
</dbReference>
<dbReference type="EC" id="2.7.13.3" evidence="2"/>
<evidence type="ECO:0000256" key="3">
    <source>
        <dbReference type="ARBA" id="ARBA00022777"/>
    </source>
</evidence>
<evidence type="ECO:0000256" key="2">
    <source>
        <dbReference type="ARBA" id="ARBA00012438"/>
    </source>
</evidence>
<evidence type="ECO:0000256" key="6">
    <source>
        <dbReference type="SAM" id="MobiDB-lite"/>
    </source>
</evidence>
<dbReference type="GO" id="GO:0000155">
    <property type="term" value="F:phosphorelay sensor kinase activity"/>
    <property type="evidence" value="ECO:0007669"/>
    <property type="project" value="InterPro"/>
</dbReference>
<evidence type="ECO:0000313" key="9">
    <source>
        <dbReference type="EMBL" id="RGC33630.1"/>
    </source>
</evidence>
<feature type="compositionally biased region" description="Basic and acidic residues" evidence="6">
    <location>
        <begin position="255"/>
        <end position="265"/>
    </location>
</feature>
<dbReference type="GO" id="GO:0016020">
    <property type="term" value="C:membrane"/>
    <property type="evidence" value="ECO:0007669"/>
    <property type="project" value="InterPro"/>
</dbReference>
<feature type="transmembrane region" description="Helical" evidence="7">
    <location>
        <begin position="21"/>
        <end position="43"/>
    </location>
</feature>
<dbReference type="Pfam" id="PF02518">
    <property type="entry name" value="HATPase_c"/>
    <property type="match status" value="1"/>
</dbReference>
<protein>
    <recommendedName>
        <fullName evidence="2">histidine kinase</fullName>
        <ecNumber evidence="2">2.7.13.3</ecNumber>
    </recommendedName>
</protein>
<evidence type="ECO:0000256" key="4">
    <source>
        <dbReference type="ARBA" id="ARBA00023012"/>
    </source>
</evidence>
<comment type="catalytic activity">
    <reaction evidence="1">
        <text>ATP + protein L-histidine = ADP + protein N-phospho-L-histidine.</text>
        <dbReference type="EC" id="2.7.13.3"/>
    </reaction>
</comment>
<dbReference type="InterPro" id="IPR004358">
    <property type="entry name" value="Sig_transdc_His_kin-like_C"/>
</dbReference>
<keyword evidence="7" id="KW-0812">Transmembrane</keyword>
<dbReference type="SUPFAM" id="SSF55874">
    <property type="entry name" value="ATPase domain of HSP90 chaperone/DNA topoisomerase II/histidine kinase"/>
    <property type="match status" value="1"/>
</dbReference>
<name>A0A3E2WYT1_9FIRM</name>
<keyword evidence="3 9" id="KW-0418">Kinase</keyword>
<feature type="region of interest" description="Disordered" evidence="6">
    <location>
        <begin position="255"/>
        <end position="281"/>
    </location>
</feature>
<feature type="domain" description="Histidine kinase" evidence="8">
    <location>
        <begin position="198"/>
        <end position="321"/>
    </location>
</feature>
<dbReference type="AlphaFoldDB" id="A0A3E2WYT1"/>
<dbReference type="InterPro" id="IPR005467">
    <property type="entry name" value="His_kinase_dom"/>
</dbReference>
<dbReference type="EMBL" id="QVIA01000005">
    <property type="protein sequence ID" value="RGC33630.1"/>
    <property type="molecule type" value="Genomic_DNA"/>
</dbReference>
<evidence type="ECO:0000313" key="10">
    <source>
        <dbReference type="Proteomes" id="UP000261111"/>
    </source>
</evidence>
<accession>A0A3E2WYT1</accession>
<proteinExistence type="predicted"/>
<comment type="caution">
    <text evidence="9">The sequence shown here is derived from an EMBL/GenBank/DDBJ whole genome shotgun (WGS) entry which is preliminary data.</text>
</comment>
<dbReference type="Proteomes" id="UP000261111">
    <property type="component" value="Unassembled WGS sequence"/>
</dbReference>
<dbReference type="InterPro" id="IPR003594">
    <property type="entry name" value="HATPase_dom"/>
</dbReference>
<keyword evidence="7" id="KW-1133">Transmembrane helix</keyword>
<evidence type="ECO:0000256" key="1">
    <source>
        <dbReference type="ARBA" id="ARBA00000085"/>
    </source>
</evidence>
<evidence type="ECO:0000256" key="5">
    <source>
        <dbReference type="SAM" id="Coils"/>
    </source>
</evidence>
<dbReference type="SMART" id="SM00387">
    <property type="entry name" value="HATPase_c"/>
    <property type="match status" value="1"/>
</dbReference>
<keyword evidence="5" id="KW-0175">Coiled coil</keyword>
<dbReference type="RefSeq" id="WP_025655442.1">
    <property type="nucleotide sequence ID" value="NZ_QVIA01000005.1"/>
</dbReference>
<dbReference type="PANTHER" id="PTHR34220:SF7">
    <property type="entry name" value="SENSOR HISTIDINE KINASE YPDA"/>
    <property type="match status" value="1"/>
</dbReference>
<dbReference type="GeneID" id="93333480"/>
<reference evidence="9 10" key="1">
    <citation type="submission" date="2018-08" db="EMBL/GenBank/DDBJ databases">
        <title>A genome reference for cultivated species of the human gut microbiota.</title>
        <authorList>
            <person name="Zou Y."/>
            <person name="Xue W."/>
            <person name="Luo G."/>
        </authorList>
    </citation>
    <scope>NUCLEOTIDE SEQUENCE [LARGE SCALE GENOMIC DNA]</scope>
    <source>
        <strain evidence="9 10">AF19-21</strain>
    </source>
</reference>
<feature type="coiled-coil region" evidence="5">
    <location>
        <begin position="78"/>
        <end position="105"/>
    </location>
</feature>
<keyword evidence="4" id="KW-0902">Two-component regulatory system</keyword>
<keyword evidence="3 9" id="KW-0808">Transferase</keyword>
<dbReference type="PRINTS" id="PR00344">
    <property type="entry name" value="BCTRLSENSOR"/>
</dbReference>
<keyword evidence="7" id="KW-0472">Membrane</keyword>
<evidence type="ECO:0000259" key="8">
    <source>
        <dbReference type="PROSITE" id="PS50109"/>
    </source>
</evidence>
<sequence>MKCRKLLGGDCIKRERSILHGLYIQAGFAIAGTLLFLLLLLWAADFKTAVLLLVYYVLFLSLLWVSVRNTRRMHRVILQKAESEKKAVEAELEQKRQQLLALENQINPHFLYNTLDTFRGLALENGDRHLSDMIEALSVMFKYSVNYDVEMVSINAELNYLSKYIQLQQLRFPDRFEYQEVINCTPEQLLLEMCPRFVLQPLVENAIRHGLRNVRRGGCITVSLEIREGDFYIDVEDNGCGMSQQQVASINQRFKKPEQPEDGNRTAEGQEDTKVRKGQGGIGLGNVNKRIKMFCGEEYGLKVISTPEVGTQIVVCLPLYKEAREG</sequence>
<dbReference type="Gene3D" id="3.30.565.10">
    <property type="entry name" value="Histidine kinase-like ATPase, C-terminal domain"/>
    <property type="match status" value="1"/>
</dbReference>
<dbReference type="PROSITE" id="PS50109">
    <property type="entry name" value="HIS_KIN"/>
    <property type="match status" value="1"/>
</dbReference>